<accession>M2LIG6</accession>
<dbReference type="InterPro" id="IPR050529">
    <property type="entry name" value="CYP450_sterol_14alpha_dmase"/>
</dbReference>
<dbReference type="KEGG" id="bcom:BAUCODRAFT_216247"/>
<evidence type="ECO:0000256" key="6">
    <source>
        <dbReference type="PIRSR" id="PIRSR602403-1"/>
    </source>
</evidence>
<protein>
    <recommendedName>
        <fullName evidence="10">Cytochrome P450</fullName>
    </recommendedName>
</protein>
<dbReference type="GO" id="GO:0016705">
    <property type="term" value="F:oxidoreductase activity, acting on paired donors, with incorporation or reduction of molecular oxygen"/>
    <property type="evidence" value="ECO:0007669"/>
    <property type="project" value="InterPro"/>
</dbReference>
<keyword evidence="5 6" id="KW-0408">Iron</keyword>
<evidence type="ECO:0000256" key="5">
    <source>
        <dbReference type="ARBA" id="ARBA00023004"/>
    </source>
</evidence>
<dbReference type="GeneID" id="19109784"/>
<dbReference type="OMA" id="MFPWLPT"/>
<dbReference type="RefSeq" id="XP_007678956.1">
    <property type="nucleotide sequence ID" value="XM_007680766.1"/>
</dbReference>
<dbReference type="PANTHER" id="PTHR24304:SF2">
    <property type="entry name" value="24-HYDROXYCHOLESTEROL 7-ALPHA-HYDROXYLASE"/>
    <property type="match status" value="1"/>
</dbReference>
<keyword evidence="9" id="KW-1185">Reference proteome</keyword>
<dbReference type="Proteomes" id="UP000011761">
    <property type="component" value="Unassembled WGS sequence"/>
</dbReference>
<gene>
    <name evidence="8" type="ORF">BAUCODRAFT_216247</name>
</gene>
<keyword evidence="4 6" id="KW-0479">Metal-binding</keyword>
<sequence>MSTSIQPQITEVTIAVVFGGVAVLVSLFAYLFSKPSFPENAPPLTKDAYPIIGSFQFFTERWDFFKRAITDSPTGNFSFYAGKHPVIGVSGPYARKLFFDSKDMSFGDGYAALLAGAPPVKEDINPSDADRNVEDFSSHFAKRLTNMVKGPQLKKGLPYLLQDARKNLDQLAAEPEGITDPFDSIYRIVFQLTMRTVACKDIAEDPALLDQCLSHFEAVEMASTPWAIMYPWMPSLSQAKRTYGGAQLYIIFKRIVDARQNEGLREDDPLQYLMDLGDSIKDIITFVIGALFAGQLNSGINAAWILIYLAHNRYWFDRVREEVISVADRYCSDSSLPLKERLMQVPIEAWENDFELIDLCLKDTIRVQTPGTAFRKNISGHDIPLNKQGTEVIPKDAYLAYAVGDVHYDPALYPDPEKWDPSRYLPERAEDKKIPYGWMGWGLGRHPCAGQRFAKLENNVIVAFFLAYFDDVKVVDKTGKPISKLPSAERNNSSAQKPTKRVYLKYKVAA</sequence>
<evidence type="ECO:0000256" key="7">
    <source>
        <dbReference type="SAM" id="Phobius"/>
    </source>
</evidence>
<comment type="similarity">
    <text evidence="2">Belongs to the cytochrome P450 family.</text>
</comment>
<dbReference type="PANTHER" id="PTHR24304">
    <property type="entry name" value="CYTOCHROME P450 FAMILY 7"/>
    <property type="match status" value="1"/>
</dbReference>
<dbReference type="AlphaFoldDB" id="M2LIG6"/>
<feature type="binding site" description="axial binding residue" evidence="6">
    <location>
        <position position="448"/>
    </location>
    <ligand>
        <name>heme</name>
        <dbReference type="ChEBI" id="CHEBI:30413"/>
    </ligand>
    <ligandPart>
        <name>Fe</name>
        <dbReference type="ChEBI" id="CHEBI:18248"/>
    </ligandPart>
</feature>
<reference evidence="8 9" key="1">
    <citation type="journal article" date="2012" name="PLoS Pathog.">
        <title>Diverse lifestyles and strategies of plant pathogenesis encoded in the genomes of eighteen Dothideomycetes fungi.</title>
        <authorList>
            <person name="Ohm R.A."/>
            <person name="Feau N."/>
            <person name="Henrissat B."/>
            <person name="Schoch C.L."/>
            <person name="Horwitz B.A."/>
            <person name="Barry K.W."/>
            <person name="Condon B.J."/>
            <person name="Copeland A.C."/>
            <person name="Dhillon B."/>
            <person name="Glaser F."/>
            <person name="Hesse C.N."/>
            <person name="Kosti I."/>
            <person name="LaButti K."/>
            <person name="Lindquist E.A."/>
            <person name="Lucas S."/>
            <person name="Salamov A.A."/>
            <person name="Bradshaw R.E."/>
            <person name="Ciuffetti L."/>
            <person name="Hamelin R.C."/>
            <person name="Kema G.H.J."/>
            <person name="Lawrence C."/>
            <person name="Scott J.A."/>
            <person name="Spatafora J.W."/>
            <person name="Turgeon B.G."/>
            <person name="de Wit P.J.G.M."/>
            <person name="Zhong S."/>
            <person name="Goodwin S.B."/>
            <person name="Grigoriev I.V."/>
        </authorList>
    </citation>
    <scope>NUCLEOTIDE SEQUENCE [LARGE SCALE GENOMIC DNA]</scope>
    <source>
        <strain evidence="8 9">UAMH 10762</strain>
    </source>
</reference>
<dbReference type="SUPFAM" id="SSF48264">
    <property type="entry name" value="Cytochrome P450"/>
    <property type="match status" value="1"/>
</dbReference>
<dbReference type="HOGENOM" id="CLU_033574_2_0_1"/>
<proteinExistence type="inferred from homology"/>
<organism evidence="8 9">
    <name type="scientific">Baudoinia panamericana (strain UAMH 10762)</name>
    <name type="common">Angels' share fungus</name>
    <name type="synonym">Baudoinia compniacensis (strain UAMH 10762)</name>
    <dbReference type="NCBI Taxonomy" id="717646"/>
    <lineage>
        <taxon>Eukaryota</taxon>
        <taxon>Fungi</taxon>
        <taxon>Dikarya</taxon>
        <taxon>Ascomycota</taxon>
        <taxon>Pezizomycotina</taxon>
        <taxon>Dothideomycetes</taxon>
        <taxon>Dothideomycetidae</taxon>
        <taxon>Mycosphaerellales</taxon>
        <taxon>Teratosphaeriaceae</taxon>
        <taxon>Baudoinia</taxon>
    </lineage>
</organism>
<evidence type="ECO:0000313" key="9">
    <source>
        <dbReference type="Proteomes" id="UP000011761"/>
    </source>
</evidence>
<evidence type="ECO:0000256" key="1">
    <source>
        <dbReference type="ARBA" id="ARBA00001971"/>
    </source>
</evidence>
<dbReference type="InterPro" id="IPR002403">
    <property type="entry name" value="Cyt_P450_E_grp-IV"/>
</dbReference>
<keyword evidence="7" id="KW-1133">Transmembrane helix</keyword>
<dbReference type="Gene3D" id="1.10.630.10">
    <property type="entry name" value="Cytochrome P450"/>
    <property type="match status" value="1"/>
</dbReference>
<keyword evidence="3 6" id="KW-0349">Heme</keyword>
<dbReference type="OrthoDB" id="1055148at2759"/>
<dbReference type="InterPro" id="IPR036396">
    <property type="entry name" value="Cyt_P450_sf"/>
</dbReference>
<dbReference type="PRINTS" id="PR00465">
    <property type="entry name" value="EP450IV"/>
</dbReference>
<dbReference type="GO" id="GO:0005506">
    <property type="term" value="F:iron ion binding"/>
    <property type="evidence" value="ECO:0007669"/>
    <property type="project" value="InterPro"/>
</dbReference>
<dbReference type="eggNOG" id="KOG0684">
    <property type="taxonomic scope" value="Eukaryota"/>
</dbReference>
<dbReference type="CDD" id="cd00302">
    <property type="entry name" value="cytochrome_P450"/>
    <property type="match status" value="1"/>
</dbReference>
<evidence type="ECO:0000256" key="4">
    <source>
        <dbReference type="ARBA" id="ARBA00022723"/>
    </source>
</evidence>
<evidence type="ECO:0000256" key="3">
    <source>
        <dbReference type="ARBA" id="ARBA00022617"/>
    </source>
</evidence>
<name>M2LIG6_BAUPA</name>
<feature type="transmembrane region" description="Helical" evidence="7">
    <location>
        <begin position="12"/>
        <end position="32"/>
    </location>
</feature>
<evidence type="ECO:0000256" key="2">
    <source>
        <dbReference type="ARBA" id="ARBA00010617"/>
    </source>
</evidence>
<evidence type="ECO:0008006" key="10">
    <source>
        <dbReference type="Google" id="ProtNLM"/>
    </source>
</evidence>
<comment type="cofactor">
    <cofactor evidence="1 6">
        <name>heme</name>
        <dbReference type="ChEBI" id="CHEBI:30413"/>
    </cofactor>
</comment>
<dbReference type="GO" id="GO:0020037">
    <property type="term" value="F:heme binding"/>
    <property type="evidence" value="ECO:0007669"/>
    <property type="project" value="InterPro"/>
</dbReference>
<dbReference type="STRING" id="717646.M2LIG6"/>
<dbReference type="Pfam" id="PF00067">
    <property type="entry name" value="p450"/>
    <property type="match status" value="1"/>
</dbReference>
<evidence type="ECO:0000313" key="8">
    <source>
        <dbReference type="EMBL" id="EMC93962.1"/>
    </source>
</evidence>
<keyword evidence="7" id="KW-0472">Membrane</keyword>
<dbReference type="InterPro" id="IPR001128">
    <property type="entry name" value="Cyt_P450"/>
</dbReference>
<dbReference type="GO" id="GO:0004497">
    <property type="term" value="F:monooxygenase activity"/>
    <property type="evidence" value="ECO:0007669"/>
    <property type="project" value="InterPro"/>
</dbReference>
<keyword evidence="7" id="KW-0812">Transmembrane</keyword>
<dbReference type="EMBL" id="KB445559">
    <property type="protein sequence ID" value="EMC93962.1"/>
    <property type="molecule type" value="Genomic_DNA"/>
</dbReference>